<accession>A0ABV9TQ64</accession>
<dbReference type="Proteomes" id="UP001595797">
    <property type="component" value="Unassembled WGS sequence"/>
</dbReference>
<comment type="caution">
    <text evidence="1">The sequence shown here is derived from an EMBL/GenBank/DDBJ whole genome shotgun (WGS) entry which is preliminary data.</text>
</comment>
<reference evidence="2" key="1">
    <citation type="journal article" date="2019" name="Int. J. Syst. Evol. Microbiol.">
        <title>The Global Catalogue of Microorganisms (GCM) 10K type strain sequencing project: providing services to taxonomists for standard genome sequencing and annotation.</title>
        <authorList>
            <consortium name="The Broad Institute Genomics Platform"/>
            <consortium name="The Broad Institute Genome Sequencing Center for Infectious Disease"/>
            <person name="Wu L."/>
            <person name="Ma J."/>
        </authorList>
    </citation>
    <scope>NUCLEOTIDE SEQUENCE [LARGE SCALE GENOMIC DNA]</scope>
    <source>
        <strain evidence="2">CGMCC 4.6946</strain>
    </source>
</reference>
<protein>
    <recommendedName>
        <fullName evidence="3">Transposase</fullName>
    </recommendedName>
</protein>
<gene>
    <name evidence="1" type="ORF">ACFPCS_18415</name>
</gene>
<evidence type="ECO:0000313" key="1">
    <source>
        <dbReference type="EMBL" id="MFC4905541.1"/>
    </source>
</evidence>
<dbReference type="EMBL" id="JBHSIW010000027">
    <property type="protein sequence ID" value="MFC4905541.1"/>
    <property type="molecule type" value="Genomic_DNA"/>
</dbReference>
<proteinExistence type="predicted"/>
<organism evidence="1 2">
    <name type="scientific">Kocuria oceani</name>
    <dbReference type="NCBI Taxonomy" id="988827"/>
    <lineage>
        <taxon>Bacteria</taxon>
        <taxon>Bacillati</taxon>
        <taxon>Actinomycetota</taxon>
        <taxon>Actinomycetes</taxon>
        <taxon>Micrococcales</taxon>
        <taxon>Micrococcaceae</taxon>
        <taxon>Kocuria</taxon>
    </lineage>
</organism>
<keyword evidence="2" id="KW-1185">Reference proteome</keyword>
<name>A0ABV9TQ64_9MICC</name>
<sequence length="65" mass="7438">MKVWFGIIGYQALRRSDVASVFKLNLRIRAFVTGWNDRCHPIGWTETNAEVLKTANRSTTSKTSH</sequence>
<evidence type="ECO:0008006" key="3">
    <source>
        <dbReference type="Google" id="ProtNLM"/>
    </source>
</evidence>
<evidence type="ECO:0000313" key="2">
    <source>
        <dbReference type="Proteomes" id="UP001595797"/>
    </source>
</evidence>
<dbReference type="RefSeq" id="WP_277552813.1">
    <property type="nucleotide sequence ID" value="NZ_JARAMH010000039.1"/>
</dbReference>